<evidence type="ECO:0000256" key="1">
    <source>
        <dbReference type="ARBA" id="ARBA00004141"/>
    </source>
</evidence>
<dbReference type="AlphaFoldDB" id="A0A8X8WPP4"/>
<dbReference type="GO" id="GO:0015112">
    <property type="term" value="F:nitrate transmembrane transporter activity"/>
    <property type="evidence" value="ECO:0007669"/>
    <property type="project" value="InterPro"/>
</dbReference>
<keyword evidence="4 5" id="KW-0472">Membrane</keyword>
<dbReference type="PANTHER" id="PTHR23515">
    <property type="entry name" value="HIGH-AFFINITY NITRATE TRANSPORTER 2.3"/>
    <property type="match status" value="1"/>
</dbReference>
<proteinExistence type="predicted"/>
<reference evidence="6" key="2">
    <citation type="submission" date="2020-08" db="EMBL/GenBank/DDBJ databases">
        <title>Plant Genome Project.</title>
        <authorList>
            <person name="Zhang R.-G."/>
        </authorList>
    </citation>
    <scope>NUCLEOTIDE SEQUENCE</scope>
    <source>
        <strain evidence="6">Huo1</strain>
        <tissue evidence="6">Leaf</tissue>
    </source>
</reference>
<name>A0A8X8WPP4_SALSN</name>
<sequence>MLSDFVARRFGMRGRQWTLWVVQKVGGVLCVLLGKVGSLAGSVAVLLVFSVFVQAACGLTFGVVPFVSRR</sequence>
<evidence type="ECO:0000256" key="2">
    <source>
        <dbReference type="ARBA" id="ARBA00022692"/>
    </source>
</evidence>
<evidence type="ECO:0000256" key="5">
    <source>
        <dbReference type="SAM" id="Phobius"/>
    </source>
</evidence>
<comment type="caution">
    <text evidence="6">The sequence shown here is derived from an EMBL/GenBank/DDBJ whole genome shotgun (WGS) entry which is preliminary data.</text>
</comment>
<dbReference type="GO" id="GO:0016020">
    <property type="term" value="C:membrane"/>
    <property type="evidence" value="ECO:0007669"/>
    <property type="project" value="UniProtKB-SubCell"/>
</dbReference>
<keyword evidence="2 5" id="KW-0812">Transmembrane</keyword>
<gene>
    <name evidence="6" type="ORF">SASPL_140252</name>
</gene>
<keyword evidence="3 5" id="KW-1133">Transmembrane helix</keyword>
<evidence type="ECO:0000256" key="3">
    <source>
        <dbReference type="ARBA" id="ARBA00022989"/>
    </source>
</evidence>
<evidence type="ECO:0000256" key="4">
    <source>
        <dbReference type="ARBA" id="ARBA00023136"/>
    </source>
</evidence>
<feature type="transmembrane region" description="Helical" evidence="5">
    <location>
        <begin position="17"/>
        <end position="37"/>
    </location>
</feature>
<comment type="subcellular location">
    <subcellularLocation>
        <location evidence="1">Membrane</location>
        <topology evidence="1">Multi-pass membrane protein</topology>
    </subcellularLocation>
</comment>
<dbReference type="InterPro" id="IPR044772">
    <property type="entry name" value="NO3_transporter"/>
</dbReference>
<dbReference type="Proteomes" id="UP000298416">
    <property type="component" value="Unassembled WGS sequence"/>
</dbReference>
<accession>A0A8X8WPP4</accession>
<evidence type="ECO:0000313" key="6">
    <source>
        <dbReference type="EMBL" id="KAG6398782.1"/>
    </source>
</evidence>
<reference evidence="6" key="1">
    <citation type="submission" date="2018-01" db="EMBL/GenBank/DDBJ databases">
        <authorList>
            <person name="Mao J.F."/>
        </authorList>
    </citation>
    <scope>NUCLEOTIDE SEQUENCE</scope>
    <source>
        <strain evidence="6">Huo1</strain>
        <tissue evidence="6">Leaf</tissue>
    </source>
</reference>
<protein>
    <submittedName>
        <fullName evidence="6">Uncharacterized protein</fullName>
    </submittedName>
</protein>
<keyword evidence="7" id="KW-1185">Reference proteome</keyword>
<dbReference type="EMBL" id="PNBA02000015">
    <property type="protein sequence ID" value="KAG6398782.1"/>
    <property type="molecule type" value="Genomic_DNA"/>
</dbReference>
<evidence type="ECO:0000313" key="7">
    <source>
        <dbReference type="Proteomes" id="UP000298416"/>
    </source>
</evidence>
<feature type="transmembrane region" description="Helical" evidence="5">
    <location>
        <begin position="43"/>
        <end position="67"/>
    </location>
</feature>
<organism evidence="6">
    <name type="scientific">Salvia splendens</name>
    <name type="common">Scarlet sage</name>
    <dbReference type="NCBI Taxonomy" id="180675"/>
    <lineage>
        <taxon>Eukaryota</taxon>
        <taxon>Viridiplantae</taxon>
        <taxon>Streptophyta</taxon>
        <taxon>Embryophyta</taxon>
        <taxon>Tracheophyta</taxon>
        <taxon>Spermatophyta</taxon>
        <taxon>Magnoliopsida</taxon>
        <taxon>eudicotyledons</taxon>
        <taxon>Gunneridae</taxon>
        <taxon>Pentapetalae</taxon>
        <taxon>asterids</taxon>
        <taxon>lamiids</taxon>
        <taxon>Lamiales</taxon>
        <taxon>Lamiaceae</taxon>
        <taxon>Nepetoideae</taxon>
        <taxon>Mentheae</taxon>
        <taxon>Salviinae</taxon>
        <taxon>Salvia</taxon>
        <taxon>Salvia subgen. Calosphace</taxon>
        <taxon>core Calosphace</taxon>
    </lineage>
</organism>